<gene>
    <name evidence="1" type="ORF">CC85DRAFT_286400</name>
</gene>
<organism evidence="1 2">
    <name type="scientific">Cutaneotrichosporon oleaginosum</name>
    <dbReference type="NCBI Taxonomy" id="879819"/>
    <lineage>
        <taxon>Eukaryota</taxon>
        <taxon>Fungi</taxon>
        <taxon>Dikarya</taxon>
        <taxon>Basidiomycota</taxon>
        <taxon>Agaricomycotina</taxon>
        <taxon>Tremellomycetes</taxon>
        <taxon>Trichosporonales</taxon>
        <taxon>Trichosporonaceae</taxon>
        <taxon>Cutaneotrichosporon</taxon>
    </lineage>
</organism>
<keyword evidence="2" id="KW-1185">Reference proteome</keyword>
<dbReference type="AlphaFoldDB" id="A0A0J0XK73"/>
<evidence type="ECO:0000313" key="2">
    <source>
        <dbReference type="Proteomes" id="UP000053611"/>
    </source>
</evidence>
<proteinExistence type="predicted"/>
<dbReference type="GeneID" id="28984108"/>
<dbReference type="RefSeq" id="XP_018277982.1">
    <property type="nucleotide sequence ID" value="XM_018423505.1"/>
</dbReference>
<dbReference type="Proteomes" id="UP000053611">
    <property type="component" value="Unassembled WGS sequence"/>
</dbReference>
<accession>A0A0J0XK73</accession>
<name>A0A0J0XK73_9TREE</name>
<sequence>MGFRESRADAAAPPDRGRDVWRMASGVIEESAVEEETETARRTQETRRAAAASRRGLQESLCSVFGESVLGFGESVAIALRAWRLAGLTELALARTRSHSLALARTRTAAADAVRSTPRLVGWRGWRGCTMGVVAARYDLRAASLQRLLTASAQQLAAIAGSYHHTQ</sequence>
<evidence type="ECO:0000313" key="1">
    <source>
        <dbReference type="EMBL" id="KLT41491.1"/>
    </source>
</evidence>
<dbReference type="EMBL" id="KQ087217">
    <property type="protein sequence ID" value="KLT41491.1"/>
    <property type="molecule type" value="Genomic_DNA"/>
</dbReference>
<protein>
    <submittedName>
        <fullName evidence="1">Uncharacterized protein</fullName>
    </submittedName>
</protein>
<reference evidence="1 2" key="1">
    <citation type="submission" date="2015-03" db="EMBL/GenBank/DDBJ databases">
        <title>Genomics and transcriptomics of the oil-accumulating basidiomycete yeast T. oleaginosus allow insights into substrate utilization and the diverse evolutionary trajectories of mating systems in fungi.</title>
        <authorList>
            <consortium name="DOE Joint Genome Institute"/>
            <person name="Kourist R."/>
            <person name="Kracht O."/>
            <person name="Bracharz F."/>
            <person name="Lipzen A."/>
            <person name="Nolan M."/>
            <person name="Ohm R."/>
            <person name="Grigoriev I."/>
            <person name="Sun S."/>
            <person name="Heitman J."/>
            <person name="Bruck T."/>
            <person name="Nowrousian M."/>
        </authorList>
    </citation>
    <scope>NUCLEOTIDE SEQUENCE [LARGE SCALE GENOMIC DNA]</scope>
    <source>
        <strain evidence="1 2">IBC0246</strain>
    </source>
</reference>